<proteinExistence type="inferred from homology"/>
<dbReference type="RefSeq" id="XP_052740828.1">
    <property type="nucleotide sequence ID" value="XM_052884868.1"/>
</dbReference>
<dbReference type="SUPFAM" id="SSF54373">
    <property type="entry name" value="FAD-linked reductases, C-terminal domain"/>
    <property type="match status" value="1"/>
</dbReference>
<dbReference type="Proteomes" id="UP001652582">
    <property type="component" value="Chromosome 2"/>
</dbReference>
<dbReference type="InterPro" id="IPR036188">
    <property type="entry name" value="FAD/NAD-bd_sf"/>
</dbReference>
<organism evidence="4 5">
    <name type="scientific">Bicyclus anynana</name>
    <name type="common">Squinting bush brown butterfly</name>
    <dbReference type="NCBI Taxonomy" id="110368"/>
    <lineage>
        <taxon>Eukaryota</taxon>
        <taxon>Metazoa</taxon>
        <taxon>Ecdysozoa</taxon>
        <taxon>Arthropoda</taxon>
        <taxon>Hexapoda</taxon>
        <taxon>Insecta</taxon>
        <taxon>Pterygota</taxon>
        <taxon>Neoptera</taxon>
        <taxon>Endopterygota</taxon>
        <taxon>Lepidoptera</taxon>
        <taxon>Glossata</taxon>
        <taxon>Ditrysia</taxon>
        <taxon>Papilionoidea</taxon>
        <taxon>Nymphalidae</taxon>
        <taxon>Satyrinae</taxon>
        <taxon>Satyrini</taxon>
        <taxon>Mycalesina</taxon>
        <taxon>Bicyclus</taxon>
    </lineage>
</organism>
<dbReference type="Gene3D" id="3.30.560.10">
    <property type="entry name" value="Glucose Oxidase, domain 3"/>
    <property type="match status" value="1"/>
</dbReference>
<evidence type="ECO:0000259" key="2">
    <source>
        <dbReference type="Pfam" id="PF00732"/>
    </source>
</evidence>
<dbReference type="InterPro" id="IPR000172">
    <property type="entry name" value="GMC_OxRdtase_N"/>
</dbReference>
<dbReference type="InterPro" id="IPR007867">
    <property type="entry name" value="GMC_OxRtase_C"/>
</dbReference>
<dbReference type="PANTHER" id="PTHR11552:SF154">
    <property type="entry name" value="FI04917P"/>
    <property type="match status" value="1"/>
</dbReference>
<evidence type="ECO:0000313" key="4">
    <source>
        <dbReference type="Proteomes" id="UP001652582"/>
    </source>
</evidence>
<feature type="domain" description="Glucose-methanol-choline oxidoreductase N-terminal" evidence="2">
    <location>
        <begin position="62"/>
        <end position="393"/>
    </location>
</feature>
<dbReference type="Pfam" id="PF05199">
    <property type="entry name" value="GMC_oxred_C"/>
    <property type="match status" value="1"/>
</dbReference>
<dbReference type="InterPro" id="IPR012132">
    <property type="entry name" value="GMC_OxRdtase"/>
</dbReference>
<gene>
    <name evidence="5" type="primary">LOC112051924</name>
</gene>
<sequence>MVWQPLNLTELCPPSTPVSACSGFGYMYLSLLVQLYGGSADQERQHLCDREAEPTRRDHREYDFIVVGAGAAGCVVANRLTENPKWKTCSVCRQVLLLEAGPEEPDVTKVPGFFTVLAGSNIDWKYVSEPNGKSCLAFDGSRCGWPRYVCHERPYRLLGFILHCWCKAMGGSSSINAMAYVRGHRADYDEWARMGNDGWSYDDVSSVPYTSNKYVLPFFKKSELNMNKYDVDSEYHGVRGEQYVSWLPYTDDPAQMLTEAFNEAGTPHLDFNGRTQLGAMQAQTTSVDGERISTNAAFIRPIRNKRPNLTVLPNALATKILIDRRKNAYGIIYEKDGRKFTAYAKKEVILSAGVVESPKLLMLSGIGPREHLQSLNIPVIKDLAVGENLQDHVSFNGMVVAILNGTKVSDDQIMTHVRDYHEMSSKSGPLTGLGPIMSASFIKTEPHLCAPDLQYQANHVPNWREFLQDPITAEKVPIMPCAFYDAVVPRIMNLVPKSRGRLLLNKDDPHGPPIIHSNYLGDDEDIIPLMKGIRFLLSLEKTEAFRKRGAYFVRENMPHCRQHEWGTDDYFLCLIRQYTSTTHHQVGSCKMGPWWDEKAVLDSELRVYGVNKLRVIDASMMPVVIRGNTNAPSIMIGEKGVDAVIKFWQNFTNKYCV</sequence>
<keyword evidence="4" id="KW-1185">Reference proteome</keyword>
<dbReference type="PANTHER" id="PTHR11552">
    <property type="entry name" value="GLUCOSE-METHANOL-CHOLINE GMC OXIDOREDUCTASE"/>
    <property type="match status" value="1"/>
</dbReference>
<dbReference type="GeneID" id="112051924"/>
<evidence type="ECO:0000256" key="1">
    <source>
        <dbReference type="ARBA" id="ARBA00010790"/>
    </source>
</evidence>
<comment type="similarity">
    <text evidence="1">Belongs to the GMC oxidoreductase family.</text>
</comment>
<reference evidence="5" key="2">
    <citation type="submission" date="2025-08" db="UniProtKB">
        <authorList>
            <consortium name="RefSeq"/>
        </authorList>
    </citation>
    <scope>IDENTIFICATION</scope>
</reference>
<dbReference type="Pfam" id="PF00732">
    <property type="entry name" value="GMC_oxred_N"/>
    <property type="match status" value="1"/>
</dbReference>
<protein>
    <submittedName>
        <fullName evidence="5">Glucose dehydrogenase [FAD, quinone]-like</fullName>
    </submittedName>
</protein>
<dbReference type="PIRSF" id="PIRSF000137">
    <property type="entry name" value="Alcohol_oxidase"/>
    <property type="match status" value="1"/>
</dbReference>
<evidence type="ECO:0000259" key="3">
    <source>
        <dbReference type="Pfam" id="PF05199"/>
    </source>
</evidence>
<evidence type="ECO:0000313" key="5">
    <source>
        <dbReference type="RefSeq" id="XP_052740828.1"/>
    </source>
</evidence>
<accession>A0ABM3LP60</accession>
<feature type="domain" description="Glucose-methanol-choline oxidoreductase C-terminal" evidence="3">
    <location>
        <begin position="496"/>
        <end position="637"/>
    </location>
</feature>
<dbReference type="SUPFAM" id="SSF51905">
    <property type="entry name" value="FAD/NAD(P)-binding domain"/>
    <property type="match status" value="1"/>
</dbReference>
<reference evidence="4" key="1">
    <citation type="submission" date="2025-05" db="UniProtKB">
        <authorList>
            <consortium name="RefSeq"/>
        </authorList>
    </citation>
    <scope>NUCLEOTIDE SEQUENCE [LARGE SCALE GENOMIC DNA]</scope>
</reference>
<name>A0ABM3LP60_BICAN</name>
<dbReference type="Gene3D" id="3.50.50.60">
    <property type="entry name" value="FAD/NAD(P)-binding domain"/>
    <property type="match status" value="1"/>
</dbReference>